<evidence type="ECO:0000256" key="1">
    <source>
        <dbReference type="ARBA" id="ARBA00005824"/>
    </source>
</evidence>
<dbReference type="GO" id="GO:1990904">
    <property type="term" value="C:ribonucleoprotein complex"/>
    <property type="evidence" value="ECO:0007669"/>
    <property type="project" value="UniProtKB-KW"/>
</dbReference>
<proteinExistence type="inferred from homology"/>
<reference evidence="9 10" key="1">
    <citation type="submission" date="2018-10" db="EMBL/GenBank/DDBJ databases">
        <authorList>
            <person name="Ekblom R."/>
            <person name="Jareborg N."/>
        </authorList>
    </citation>
    <scope>NUCLEOTIDE SEQUENCE [LARGE SCALE GENOMIC DNA]</scope>
    <source>
        <tissue evidence="9">Muscle</tissue>
    </source>
</reference>
<evidence type="ECO:0000256" key="6">
    <source>
        <dbReference type="RuleBase" id="RU000670"/>
    </source>
</evidence>
<evidence type="ECO:0000256" key="5">
    <source>
        <dbReference type="ARBA" id="ARBA00046349"/>
    </source>
</evidence>
<evidence type="ECO:0000256" key="4">
    <source>
        <dbReference type="ARBA" id="ARBA00045472"/>
    </source>
</evidence>
<evidence type="ECO:0000313" key="9">
    <source>
        <dbReference type="EMBL" id="VCW99265.1"/>
    </source>
</evidence>
<evidence type="ECO:0000256" key="7">
    <source>
        <dbReference type="SAM" id="MobiDB-lite"/>
    </source>
</evidence>
<evidence type="ECO:0000259" key="8">
    <source>
        <dbReference type="Pfam" id="PF01248"/>
    </source>
</evidence>
<dbReference type="AlphaFoldDB" id="A0A9X9LY03"/>
<dbReference type="Gene3D" id="3.30.1330.30">
    <property type="match status" value="1"/>
</dbReference>
<name>A0A9X9LY03_GULGU</name>
<dbReference type="SUPFAM" id="SSF55315">
    <property type="entry name" value="L30e-like"/>
    <property type="match status" value="1"/>
</dbReference>
<dbReference type="InterPro" id="IPR004038">
    <property type="entry name" value="Ribosomal_eL8/eL30/eS12/Gad45"/>
</dbReference>
<comment type="similarity">
    <text evidence="1 6">Belongs to the eukaryotic ribosomal protein eS12 family.</text>
</comment>
<dbReference type="InterPro" id="IPR000530">
    <property type="entry name" value="Ribosomal_eS12"/>
</dbReference>
<dbReference type="GO" id="GO:0005840">
    <property type="term" value="C:ribosome"/>
    <property type="evidence" value="ECO:0007669"/>
    <property type="project" value="UniProtKB-KW"/>
</dbReference>
<dbReference type="Pfam" id="PF01248">
    <property type="entry name" value="Ribosomal_L7Ae"/>
    <property type="match status" value="1"/>
</dbReference>
<organism evidence="9 10">
    <name type="scientific">Gulo gulo</name>
    <name type="common">Wolverine</name>
    <name type="synonym">Gluton</name>
    <dbReference type="NCBI Taxonomy" id="48420"/>
    <lineage>
        <taxon>Eukaryota</taxon>
        <taxon>Metazoa</taxon>
        <taxon>Chordata</taxon>
        <taxon>Craniata</taxon>
        <taxon>Vertebrata</taxon>
        <taxon>Euteleostomi</taxon>
        <taxon>Mammalia</taxon>
        <taxon>Eutheria</taxon>
        <taxon>Laurasiatheria</taxon>
        <taxon>Carnivora</taxon>
        <taxon>Caniformia</taxon>
        <taxon>Musteloidea</taxon>
        <taxon>Mustelidae</taxon>
        <taxon>Guloninae</taxon>
        <taxon>Gulo</taxon>
    </lineage>
</organism>
<comment type="subunit">
    <text evidence="5">Part of the small subunit (SSU) processome, composed of more than 70 proteins and the RNA chaperone small nucleolar RNA (snoRNA) U3. Subunit of the 40S ribosomal complex.</text>
</comment>
<dbReference type="PANTHER" id="PTHR11843">
    <property type="entry name" value="40S RIBOSOMAL PROTEIN S12"/>
    <property type="match status" value="1"/>
</dbReference>
<keyword evidence="2 6" id="KW-0689">Ribosomal protein</keyword>
<evidence type="ECO:0000256" key="3">
    <source>
        <dbReference type="ARBA" id="ARBA00023274"/>
    </source>
</evidence>
<comment type="caution">
    <text evidence="9">The sequence shown here is derived from an EMBL/GenBank/DDBJ whole genome shotgun (WGS) entry which is preliminary data.</text>
</comment>
<dbReference type="EMBL" id="CYRY02028015">
    <property type="protein sequence ID" value="VCW99265.1"/>
    <property type="molecule type" value="Genomic_DNA"/>
</dbReference>
<accession>A0A9X9LY03</accession>
<protein>
    <recommendedName>
        <fullName evidence="6">40S ribosomal protein S12</fullName>
    </recommendedName>
</protein>
<dbReference type="Proteomes" id="UP000269945">
    <property type="component" value="Unassembled WGS sequence"/>
</dbReference>
<sequence length="106" mass="11303">MALAPGIHKSCQSLPQGQAHLCALASNCDEPLYVKLGEALCAEHQINLIKVDDNKRRGERGGLGGRDTGGEPPPRKGLAGSCVIEKDEGKESQAKDAIEGYFKCKK</sequence>
<keyword evidence="3 6" id="KW-0687">Ribonucleoprotein</keyword>
<evidence type="ECO:0000313" key="10">
    <source>
        <dbReference type="Proteomes" id="UP000269945"/>
    </source>
</evidence>
<feature type="domain" description="Ribosomal protein eL8/eL30/eS12/Gadd45" evidence="8">
    <location>
        <begin position="3"/>
        <end position="59"/>
    </location>
</feature>
<comment type="function">
    <text evidence="4">Part of the small subunit (SSU) processome, first precursor of the small eukaryotic ribosomal subunit. During the assembly of the SSU processome in the nucleolus, many ribosome biogenesis factors, an RNA chaperone and ribosomal proteins associate with the nascent pre-rRNA and work in concert to generate RNA folding, modifications, rearrangements and cleavage as well as targeted degradation of pre-ribosomal RNA by the RNA exosome. Subunit of the 40S ribosomal complex.</text>
</comment>
<evidence type="ECO:0000256" key="2">
    <source>
        <dbReference type="ARBA" id="ARBA00022980"/>
    </source>
</evidence>
<dbReference type="PRINTS" id="PR00972">
    <property type="entry name" value="RIBSOMALS12E"/>
</dbReference>
<gene>
    <name evidence="9" type="ORF">BN2614_LOCUS1</name>
</gene>
<feature type="region of interest" description="Disordered" evidence="7">
    <location>
        <begin position="52"/>
        <end position="80"/>
    </location>
</feature>
<dbReference type="GO" id="GO:0006412">
    <property type="term" value="P:translation"/>
    <property type="evidence" value="ECO:0007669"/>
    <property type="project" value="InterPro"/>
</dbReference>
<dbReference type="GO" id="GO:0003735">
    <property type="term" value="F:structural constituent of ribosome"/>
    <property type="evidence" value="ECO:0007669"/>
    <property type="project" value="InterPro"/>
</dbReference>
<keyword evidence="10" id="KW-1185">Reference proteome</keyword>
<dbReference type="InterPro" id="IPR029064">
    <property type="entry name" value="Ribosomal_eL30-like_sf"/>
</dbReference>